<keyword evidence="2 5" id="KW-0808">Transferase</keyword>
<name>A0A1T4K737_9ENTE</name>
<evidence type="ECO:0000313" key="8">
    <source>
        <dbReference type="EMBL" id="SJZ38278.1"/>
    </source>
</evidence>
<dbReference type="CDD" id="cd02440">
    <property type="entry name" value="AdoMet_MTases"/>
    <property type="match status" value="1"/>
</dbReference>
<evidence type="ECO:0000256" key="1">
    <source>
        <dbReference type="ARBA" id="ARBA00022603"/>
    </source>
</evidence>
<dbReference type="NCBIfam" id="TIGR03534">
    <property type="entry name" value="RF_mod_PrmC"/>
    <property type="match status" value="1"/>
</dbReference>
<evidence type="ECO:0000259" key="7">
    <source>
        <dbReference type="Pfam" id="PF17827"/>
    </source>
</evidence>
<dbReference type="Gene3D" id="3.40.50.150">
    <property type="entry name" value="Vaccinia Virus protein VP39"/>
    <property type="match status" value="1"/>
</dbReference>
<dbReference type="NCBIfam" id="TIGR00536">
    <property type="entry name" value="hemK_fam"/>
    <property type="match status" value="1"/>
</dbReference>
<dbReference type="Pfam" id="PF05175">
    <property type="entry name" value="MTS"/>
    <property type="match status" value="1"/>
</dbReference>
<gene>
    <name evidence="5" type="primary">prmC</name>
    <name evidence="8" type="ORF">SAMN02745116_00128</name>
</gene>
<keyword evidence="1 5" id="KW-0489">Methyltransferase</keyword>
<comment type="caution">
    <text evidence="5">Lacks conserved residue(s) required for the propagation of feature annotation.</text>
</comment>
<feature type="binding site" evidence="5">
    <location>
        <begin position="196"/>
        <end position="199"/>
    </location>
    <ligand>
        <name>substrate</name>
    </ligand>
</feature>
<dbReference type="Gene3D" id="1.10.8.10">
    <property type="entry name" value="DNA helicase RuvA subunit, C-terminal domain"/>
    <property type="match status" value="1"/>
</dbReference>
<comment type="function">
    <text evidence="5">Methylates the class 1 translation termination release factors RF1/PrfA and RF2/PrfB on the glutamine residue of the universally conserved GGQ motif.</text>
</comment>
<accession>A0A1T4K737</accession>
<dbReference type="PANTHER" id="PTHR18895">
    <property type="entry name" value="HEMK METHYLTRANSFERASE"/>
    <property type="match status" value="1"/>
</dbReference>
<evidence type="ECO:0000259" key="6">
    <source>
        <dbReference type="Pfam" id="PF05175"/>
    </source>
</evidence>
<dbReference type="InterPro" id="IPR050320">
    <property type="entry name" value="N5-glutamine_MTase"/>
</dbReference>
<dbReference type="PROSITE" id="PS00092">
    <property type="entry name" value="N6_MTASE"/>
    <property type="match status" value="1"/>
</dbReference>
<dbReference type="InterPro" id="IPR004556">
    <property type="entry name" value="HemK-like"/>
</dbReference>
<comment type="similarity">
    <text evidence="5">Belongs to the protein N5-glutamine methyltransferase family. PrmC subfamily.</text>
</comment>
<evidence type="ECO:0000256" key="3">
    <source>
        <dbReference type="ARBA" id="ARBA00022691"/>
    </source>
</evidence>
<feature type="binding site" evidence="5">
    <location>
        <begin position="123"/>
        <end position="127"/>
    </location>
    <ligand>
        <name>S-adenosyl-L-methionine</name>
        <dbReference type="ChEBI" id="CHEBI:59789"/>
    </ligand>
</feature>
<dbReference type="OrthoDB" id="9800643at2"/>
<dbReference type="InterPro" id="IPR029063">
    <property type="entry name" value="SAM-dependent_MTases_sf"/>
</dbReference>
<reference evidence="8 9" key="1">
    <citation type="submission" date="2017-02" db="EMBL/GenBank/DDBJ databases">
        <authorList>
            <person name="Peterson S.W."/>
        </authorList>
    </citation>
    <scope>NUCLEOTIDE SEQUENCE [LARGE SCALE GENOMIC DNA]</scope>
    <source>
        <strain evidence="8 9">ATCC BAA-1030</strain>
    </source>
</reference>
<evidence type="ECO:0000313" key="9">
    <source>
        <dbReference type="Proteomes" id="UP000190328"/>
    </source>
</evidence>
<dbReference type="GO" id="GO:0003676">
    <property type="term" value="F:nucleic acid binding"/>
    <property type="evidence" value="ECO:0007669"/>
    <property type="project" value="InterPro"/>
</dbReference>
<evidence type="ECO:0000256" key="2">
    <source>
        <dbReference type="ARBA" id="ARBA00022679"/>
    </source>
</evidence>
<sequence length="308" mass="35313">MTISKLTILQAIRESEQRLELAGIEKENAQYVFLKRKKWNLTDWVVHMNEFIASDDLMQLKRDETKLLKHIPPQYILGKADFLDFEFQVTSDTLIPRVETEELVLRAIELGDDNLPMNVVDIGTGSGAIAISLALLRPQWKMWATDISIGALNVAKENAKTLGAKIFFDLGDVLTPFMEQTRELDDFEQFDFIISNPPYIAKSELADMDESVKQYEPENALFAEDEGLAIYKRIAEQAPFVLKQTGQILLEIGFRQGEVVKEIFERAFPTRKVEILQDMAGKDRMIHVHKIEDFKKEEENGNEETSKD</sequence>
<dbReference type="PANTHER" id="PTHR18895:SF74">
    <property type="entry name" value="MTRF1L RELEASE FACTOR GLUTAMINE METHYLTRANSFERASE"/>
    <property type="match status" value="1"/>
</dbReference>
<dbReference type="STRING" id="263852.SAMN02745116_00128"/>
<dbReference type="EMBL" id="FUXI01000001">
    <property type="protein sequence ID" value="SJZ38278.1"/>
    <property type="molecule type" value="Genomic_DNA"/>
</dbReference>
<dbReference type="InterPro" id="IPR040758">
    <property type="entry name" value="PrmC_N"/>
</dbReference>
<dbReference type="AlphaFoldDB" id="A0A1T4K737"/>
<dbReference type="InterPro" id="IPR019874">
    <property type="entry name" value="RF_methyltr_PrmC"/>
</dbReference>
<dbReference type="SUPFAM" id="SSF53335">
    <property type="entry name" value="S-adenosyl-L-methionine-dependent methyltransferases"/>
    <property type="match status" value="1"/>
</dbReference>
<dbReference type="EC" id="2.1.1.297" evidence="5"/>
<dbReference type="GO" id="GO:0032259">
    <property type="term" value="P:methylation"/>
    <property type="evidence" value="ECO:0007669"/>
    <property type="project" value="UniProtKB-KW"/>
</dbReference>
<proteinExistence type="inferred from homology"/>
<keyword evidence="9" id="KW-1185">Reference proteome</keyword>
<feature type="domain" description="Release factor glutamine methyltransferase N-terminal" evidence="7">
    <location>
        <begin position="10"/>
        <end position="78"/>
    </location>
</feature>
<evidence type="ECO:0000256" key="5">
    <source>
        <dbReference type="HAMAP-Rule" id="MF_02126"/>
    </source>
</evidence>
<protein>
    <recommendedName>
        <fullName evidence="5">Release factor glutamine methyltransferase</fullName>
        <shortName evidence="5">RF MTase</shortName>
        <ecNumber evidence="5">2.1.1.297</ecNumber>
    </recommendedName>
    <alternativeName>
        <fullName evidence="5">N5-glutamine methyltransferase PrmC</fullName>
    </alternativeName>
    <alternativeName>
        <fullName evidence="5">Protein-(glutamine-N5) MTase PrmC</fullName>
    </alternativeName>
    <alternativeName>
        <fullName evidence="5">Protein-glutamine N-methyltransferase PrmC</fullName>
    </alternativeName>
</protein>
<evidence type="ECO:0000256" key="4">
    <source>
        <dbReference type="ARBA" id="ARBA00048391"/>
    </source>
</evidence>
<comment type="catalytic activity">
    <reaction evidence="4 5">
        <text>L-glutaminyl-[peptide chain release factor] + S-adenosyl-L-methionine = N(5)-methyl-L-glutaminyl-[peptide chain release factor] + S-adenosyl-L-homocysteine + H(+)</text>
        <dbReference type="Rhea" id="RHEA:42896"/>
        <dbReference type="Rhea" id="RHEA-COMP:10271"/>
        <dbReference type="Rhea" id="RHEA-COMP:10272"/>
        <dbReference type="ChEBI" id="CHEBI:15378"/>
        <dbReference type="ChEBI" id="CHEBI:30011"/>
        <dbReference type="ChEBI" id="CHEBI:57856"/>
        <dbReference type="ChEBI" id="CHEBI:59789"/>
        <dbReference type="ChEBI" id="CHEBI:61891"/>
        <dbReference type="EC" id="2.1.1.297"/>
    </reaction>
</comment>
<keyword evidence="3 5" id="KW-0949">S-adenosyl-L-methionine</keyword>
<dbReference type="InterPro" id="IPR007848">
    <property type="entry name" value="Small_mtfrase_dom"/>
</dbReference>
<feature type="domain" description="Methyltransferase small" evidence="6">
    <location>
        <begin position="115"/>
        <end position="204"/>
    </location>
</feature>
<feature type="binding site" evidence="5">
    <location>
        <position position="196"/>
    </location>
    <ligand>
        <name>S-adenosyl-L-methionine</name>
        <dbReference type="ChEBI" id="CHEBI:59789"/>
    </ligand>
</feature>
<organism evidence="8 9">
    <name type="scientific">Pilibacter termitis</name>
    <dbReference type="NCBI Taxonomy" id="263852"/>
    <lineage>
        <taxon>Bacteria</taxon>
        <taxon>Bacillati</taxon>
        <taxon>Bacillota</taxon>
        <taxon>Bacilli</taxon>
        <taxon>Lactobacillales</taxon>
        <taxon>Enterococcaceae</taxon>
        <taxon>Pilibacter</taxon>
    </lineage>
</organism>
<dbReference type="Proteomes" id="UP000190328">
    <property type="component" value="Unassembled WGS sequence"/>
</dbReference>
<dbReference type="HAMAP" id="MF_02126">
    <property type="entry name" value="RF_methyltr_PrmC"/>
    <property type="match status" value="1"/>
</dbReference>
<dbReference type="GO" id="GO:0102559">
    <property type="term" value="F:peptide chain release factor N(5)-glutamine methyltransferase activity"/>
    <property type="evidence" value="ECO:0007669"/>
    <property type="project" value="UniProtKB-EC"/>
</dbReference>
<dbReference type="InterPro" id="IPR002052">
    <property type="entry name" value="DNA_methylase_N6_adenine_CS"/>
</dbReference>
<feature type="binding site" evidence="5">
    <location>
        <position position="146"/>
    </location>
    <ligand>
        <name>S-adenosyl-L-methionine</name>
        <dbReference type="ChEBI" id="CHEBI:59789"/>
    </ligand>
</feature>
<dbReference type="Pfam" id="PF17827">
    <property type="entry name" value="PrmC_N"/>
    <property type="match status" value="1"/>
</dbReference>